<protein>
    <recommendedName>
        <fullName evidence="8">Curli production assembly/transport component CsgG</fullName>
    </recommendedName>
</protein>
<organism evidence="6 7">
    <name type="scientific">Richelia sinica FACHB-800</name>
    <dbReference type="NCBI Taxonomy" id="1357546"/>
    <lineage>
        <taxon>Bacteria</taxon>
        <taxon>Bacillati</taxon>
        <taxon>Cyanobacteriota</taxon>
        <taxon>Cyanophyceae</taxon>
        <taxon>Nostocales</taxon>
        <taxon>Nostocaceae</taxon>
        <taxon>Richelia</taxon>
    </lineage>
</organism>
<dbReference type="Proteomes" id="UP000683511">
    <property type="component" value="Chromosome"/>
</dbReference>
<keyword evidence="4" id="KW-0564">Palmitate</keyword>
<keyword evidence="7" id="KW-1185">Reference proteome</keyword>
<dbReference type="RefSeq" id="WP_242034127.1">
    <property type="nucleotide sequence ID" value="NZ_CP021056.1"/>
</dbReference>
<keyword evidence="5" id="KW-0449">Lipoprotein</keyword>
<evidence type="ECO:0008006" key="8">
    <source>
        <dbReference type="Google" id="ProtNLM"/>
    </source>
</evidence>
<dbReference type="Gene3D" id="3.40.50.10610">
    <property type="entry name" value="ABC-type transport auxiliary lipoprotein component"/>
    <property type="match status" value="1"/>
</dbReference>
<dbReference type="GO" id="GO:0030288">
    <property type="term" value="C:outer membrane-bounded periplasmic space"/>
    <property type="evidence" value="ECO:0007669"/>
    <property type="project" value="InterPro"/>
</dbReference>
<proteinExistence type="predicted"/>
<dbReference type="EMBL" id="CP021056">
    <property type="protein sequence ID" value="QXE24989.1"/>
    <property type="molecule type" value="Genomic_DNA"/>
</dbReference>
<dbReference type="KEGG" id="rsin:B6N60_03699"/>
<name>A0A975Y682_9NOST</name>
<evidence type="ECO:0000313" key="6">
    <source>
        <dbReference type="EMBL" id="QXE24989.1"/>
    </source>
</evidence>
<evidence type="ECO:0000256" key="4">
    <source>
        <dbReference type="ARBA" id="ARBA00023139"/>
    </source>
</evidence>
<gene>
    <name evidence="6" type="ORF">B6N60_03699</name>
</gene>
<evidence type="ECO:0000256" key="3">
    <source>
        <dbReference type="ARBA" id="ARBA00023136"/>
    </source>
</evidence>
<accession>A0A975Y682</accession>
<dbReference type="PANTHER" id="PTHR41164:SF1">
    <property type="entry name" value="CURLI PRODUCTION ASSEMBLY_TRANSPORT COMPONENT CSGG"/>
    <property type="match status" value="1"/>
</dbReference>
<keyword evidence="1" id="KW-1003">Cell membrane</keyword>
<dbReference type="InterPro" id="IPR005534">
    <property type="entry name" value="Curli_assmbl/transp-comp_CsgG"/>
</dbReference>
<dbReference type="AlphaFoldDB" id="A0A975Y682"/>
<keyword evidence="2" id="KW-0732">Signal</keyword>
<evidence type="ECO:0000256" key="2">
    <source>
        <dbReference type="ARBA" id="ARBA00022729"/>
    </source>
</evidence>
<keyword evidence="3" id="KW-0472">Membrane</keyword>
<sequence length="348" mass="36334">MHQLSHSYNNPGLKSSLYLPFITSCLALNLVGFGVESANANESQAVNFPQKSHSLTNFKIAANEKVRIAVLDFDFSSVSNPSLLSIIQGGSKGVSDILVNRLVKDGNFVVVERSQLDAILREQNLGASGRLDASTAAQIGRILGVDAIVIGSVTQFDLQQRRSGGGFLGIGAGSTDTDAYVKLNIRVVNTNTAEILFVAEGNGNQSQSDSQVSILGIGGGSSTSNEGKLLTLATEKAIEQVVTELNAKSSKLAALPKAAPTVNAVVADVTGNSVVLNKGKSDGYRTGIKLSIERVTKQVKDPATGKVIRSITQPLGVIEIVEADDSSSVGKIISGGKFKVGDIAKPAQ</sequence>
<evidence type="ECO:0000256" key="1">
    <source>
        <dbReference type="ARBA" id="ARBA00022475"/>
    </source>
</evidence>
<evidence type="ECO:0000256" key="5">
    <source>
        <dbReference type="ARBA" id="ARBA00023288"/>
    </source>
</evidence>
<dbReference type="Pfam" id="PF03783">
    <property type="entry name" value="CsgG"/>
    <property type="match status" value="1"/>
</dbReference>
<reference evidence="6" key="1">
    <citation type="submission" date="2017-04" db="EMBL/GenBank/DDBJ databases">
        <title>Genome deletions in a multicellular cyanobacterial endosymbiont for morphological adaptation in marine diatoms.</title>
        <authorList>
            <person name="Wang Y."/>
            <person name="Gao H."/>
            <person name="Li R."/>
            <person name="Xu X."/>
        </authorList>
    </citation>
    <scope>NUCLEOTIDE SEQUENCE</scope>
    <source>
        <strain evidence="6">FACHB 800</strain>
    </source>
</reference>
<dbReference type="PANTHER" id="PTHR41164">
    <property type="entry name" value="CURLI PRODUCTION ASSEMBLY/TRANSPORT COMPONENT CSGG"/>
    <property type="match status" value="1"/>
</dbReference>
<evidence type="ECO:0000313" key="7">
    <source>
        <dbReference type="Proteomes" id="UP000683511"/>
    </source>
</evidence>